<evidence type="ECO:0000313" key="4">
    <source>
        <dbReference type="EMBL" id="GLS65963.1"/>
    </source>
</evidence>
<sequence>MVGSMWRAVVGLAAMAYLSGAGAMAEDGLITLKSAFGPAETMGRLEAEVKTRGMTVFAHVDHAAGAAAAGLPLRPTDLLIFGAAKGGTPLMQSAQTAGIDLPLKALVWQDEAGATFLSYNDPAYIARRHGLGASADAAVGAMSGLLREIARTATTSP</sequence>
<dbReference type="Proteomes" id="UP001156856">
    <property type="component" value="Unassembled WGS sequence"/>
</dbReference>
<dbReference type="EMBL" id="BSPK01000084">
    <property type="protein sequence ID" value="GLS65963.1"/>
    <property type="molecule type" value="Genomic_DNA"/>
</dbReference>
<proteinExistence type="predicted"/>
<dbReference type="InterPro" id="IPR005180">
    <property type="entry name" value="DUF302"/>
</dbReference>
<feature type="chain" id="PRO_5022230998" evidence="1">
    <location>
        <begin position="26"/>
        <end position="157"/>
    </location>
</feature>
<reference evidence="4" key="1">
    <citation type="journal article" date="2014" name="Int. J. Syst. Evol. Microbiol.">
        <title>Complete genome of a new Firmicutes species belonging to the dominant human colonic microbiota ('Ruminococcus bicirculans') reveals two chromosomes and a selective capacity to utilize plant glucans.</title>
        <authorList>
            <consortium name="NISC Comparative Sequencing Program"/>
            <person name="Wegmann U."/>
            <person name="Louis P."/>
            <person name="Goesmann A."/>
            <person name="Henrissat B."/>
            <person name="Duncan S.H."/>
            <person name="Flint H.J."/>
        </authorList>
    </citation>
    <scope>NUCLEOTIDE SEQUENCE</scope>
    <source>
        <strain evidence="4">NBRC 107715</strain>
    </source>
</reference>
<dbReference type="Gene3D" id="3.30.310.70">
    <property type="entry name" value="TT1751-like domain"/>
    <property type="match status" value="1"/>
</dbReference>
<dbReference type="PANTHER" id="PTHR38342">
    <property type="entry name" value="SLR5037 PROTEIN"/>
    <property type="match status" value="1"/>
</dbReference>
<evidence type="ECO:0000313" key="5">
    <source>
        <dbReference type="Proteomes" id="UP000321960"/>
    </source>
</evidence>
<reference evidence="3 5" key="3">
    <citation type="submission" date="2019-07" db="EMBL/GenBank/DDBJ databases">
        <title>Whole genome shotgun sequence of Methylobacterium oxalidis NBRC 107715.</title>
        <authorList>
            <person name="Hosoyama A."/>
            <person name="Uohara A."/>
            <person name="Ohji S."/>
            <person name="Ichikawa N."/>
        </authorList>
    </citation>
    <scope>NUCLEOTIDE SEQUENCE [LARGE SCALE GENOMIC DNA]</scope>
    <source>
        <strain evidence="3 5">NBRC 107715</strain>
    </source>
</reference>
<dbReference type="AlphaFoldDB" id="A0A512IZA1"/>
<keyword evidence="1" id="KW-0732">Signal</keyword>
<dbReference type="CDD" id="cd14797">
    <property type="entry name" value="DUF302"/>
    <property type="match status" value="1"/>
</dbReference>
<dbReference type="EMBL" id="BJZU01000016">
    <property type="protein sequence ID" value="GEP03030.1"/>
    <property type="molecule type" value="Genomic_DNA"/>
</dbReference>
<dbReference type="InterPro" id="IPR035923">
    <property type="entry name" value="TT1751-like_sf"/>
</dbReference>
<evidence type="ECO:0000259" key="2">
    <source>
        <dbReference type="Pfam" id="PF03625"/>
    </source>
</evidence>
<evidence type="ECO:0000313" key="3">
    <source>
        <dbReference type="EMBL" id="GEP03030.1"/>
    </source>
</evidence>
<feature type="signal peptide" evidence="1">
    <location>
        <begin position="1"/>
        <end position="25"/>
    </location>
</feature>
<dbReference type="PANTHER" id="PTHR38342:SF2">
    <property type="entry name" value="INNER MEMBRANE OR EXPORTED"/>
    <property type="match status" value="1"/>
</dbReference>
<name>A0A512IZA1_9HYPH</name>
<feature type="domain" description="DUF302" evidence="2">
    <location>
        <begin position="60"/>
        <end position="122"/>
    </location>
</feature>
<reference evidence="4" key="4">
    <citation type="submission" date="2023-01" db="EMBL/GenBank/DDBJ databases">
        <title>Draft genome sequence of Methylobacterium oxalidis strain NBRC 107715.</title>
        <authorList>
            <person name="Sun Q."/>
            <person name="Mori K."/>
        </authorList>
    </citation>
    <scope>NUCLEOTIDE SEQUENCE</scope>
    <source>
        <strain evidence="4">NBRC 107715</strain>
    </source>
</reference>
<organism evidence="3 5">
    <name type="scientific">Methylobacterium oxalidis</name>
    <dbReference type="NCBI Taxonomy" id="944322"/>
    <lineage>
        <taxon>Bacteria</taxon>
        <taxon>Pseudomonadati</taxon>
        <taxon>Pseudomonadota</taxon>
        <taxon>Alphaproteobacteria</taxon>
        <taxon>Hyphomicrobiales</taxon>
        <taxon>Methylobacteriaceae</taxon>
        <taxon>Methylobacterium</taxon>
    </lineage>
</organism>
<protein>
    <submittedName>
        <fullName evidence="3">Membrane protein</fullName>
    </submittedName>
</protein>
<dbReference type="Proteomes" id="UP000321960">
    <property type="component" value="Unassembled WGS sequence"/>
</dbReference>
<accession>A0A512IZA1</accession>
<evidence type="ECO:0000313" key="6">
    <source>
        <dbReference type="Proteomes" id="UP001156856"/>
    </source>
</evidence>
<dbReference type="Pfam" id="PF03625">
    <property type="entry name" value="DUF302"/>
    <property type="match status" value="1"/>
</dbReference>
<reference evidence="6" key="2">
    <citation type="journal article" date="2019" name="Int. J. Syst. Evol. Microbiol.">
        <title>The Global Catalogue of Microorganisms (GCM) 10K type strain sequencing project: providing services to taxonomists for standard genome sequencing and annotation.</title>
        <authorList>
            <consortium name="The Broad Institute Genomics Platform"/>
            <consortium name="The Broad Institute Genome Sequencing Center for Infectious Disease"/>
            <person name="Wu L."/>
            <person name="Ma J."/>
        </authorList>
    </citation>
    <scope>NUCLEOTIDE SEQUENCE [LARGE SCALE GENOMIC DNA]</scope>
    <source>
        <strain evidence="6">NBRC 107715</strain>
    </source>
</reference>
<comment type="caution">
    <text evidence="3">The sequence shown here is derived from an EMBL/GenBank/DDBJ whole genome shotgun (WGS) entry which is preliminary data.</text>
</comment>
<gene>
    <name evidence="4" type="ORF">GCM10007888_43450</name>
    <name evidence="3" type="ORF">MOX02_10680</name>
</gene>
<evidence type="ECO:0000256" key="1">
    <source>
        <dbReference type="SAM" id="SignalP"/>
    </source>
</evidence>
<dbReference type="SUPFAM" id="SSF103247">
    <property type="entry name" value="TT1751-like"/>
    <property type="match status" value="1"/>
</dbReference>
<keyword evidence="6" id="KW-1185">Reference proteome</keyword>